<proteinExistence type="predicted"/>
<dbReference type="Proteomes" id="UP000253208">
    <property type="component" value="Unassembled WGS sequence"/>
</dbReference>
<evidence type="ECO:0000256" key="1">
    <source>
        <dbReference type="SAM" id="Phobius"/>
    </source>
</evidence>
<feature type="transmembrane region" description="Helical" evidence="1">
    <location>
        <begin position="82"/>
        <end position="102"/>
    </location>
</feature>
<dbReference type="InterPro" id="IPR018674">
    <property type="entry name" value="DUF2142_membrane"/>
</dbReference>
<organism evidence="2 3">
    <name type="scientific">Blautia obeum</name>
    <dbReference type="NCBI Taxonomy" id="40520"/>
    <lineage>
        <taxon>Bacteria</taxon>
        <taxon>Bacillati</taxon>
        <taxon>Bacillota</taxon>
        <taxon>Clostridia</taxon>
        <taxon>Lachnospirales</taxon>
        <taxon>Lachnospiraceae</taxon>
        <taxon>Blautia</taxon>
    </lineage>
</organism>
<dbReference type="EMBL" id="PSQG01000035">
    <property type="protein sequence ID" value="RCH41753.1"/>
    <property type="molecule type" value="Genomic_DNA"/>
</dbReference>
<dbReference type="Pfam" id="PF09913">
    <property type="entry name" value="DUF2142"/>
    <property type="match status" value="1"/>
</dbReference>
<comment type="caution">
    <text evidence="2">The sequence shown here is derived from an EMBL/GenBank/DDBJ whole genome shotgun (WGS) entry which is preliminary data.</text>
</comment>
<reference evidence="2 3" key="1">
    <citation type="submission" date="2018-02" db="EMBL/GenBank/DDBJ databases">
        <title>Complete genome sequencing of Faecalibacterium prausnitzii strains isolated from the human gut.</title>
        <authorList>
            <person name="Fitzgerald B.C."/>
            <person name="Shkoporov A.N."/>
            <person name="Ross P.R."/>
            <person name="Hill C."/>
        </authorList>
    </citation>
    <scope>NUCLEOTIDE SEQUENCE [LARGE SCALE GENOMIC DNA]</scope>
    <source>
        <strain evidence="2 3">APC942/31-1</strain>
    </source>
</reference>
<feature type="transmembrane region" description="Helical" evidence="1">
    <location>
        <begin position="41"/>
        <end position="62"/>
    </location>
</feature>
<keyword evidence="1" id="KW-1133">Transmembrane helix</keyword>
<protein>
    <submittedName>
        <fullName evidence="2">Uncharacterized protein</fullName>
    </submittedName>
</protein>
<accession>A0A367FUX1</accession>
<evidence type="ECO:0000313" key="3">
    <source>
        <dbReference type="Proteomes" id="UP000253208"/>
    </source>
</evidence>
<feature type="transmembrane region" description="Helical" evidence="1">
    <location>
        <begin position="143"/>
        <end position="165"/>
    </location>
</feature>
<evidence type="ECO:0000313" key="2">
    <source>
        <dbReference type="EMBL" id="RCH41753.1"/>
    </source>
</evidence>
<gene>
    <name evidence="2" type="ORF">C4886_16740</name>
</gene>
<name>A0A367FUX1_9FIRM</name>
<dbReference type="AlphaFoldDB" id="A0A367FUX1"/>
<keyword evidence="1" id="KW-0812">Transmembrane</keyword>
<keyword evidence="1" id="KW-0472">Membrane</keyword>
<sequence>MDTAAQLVGILKDPAAFVLTFVRSLDNFGMTYLTEMIGSNLGWLNIPVCALLAMGYLLVLVLQVSGNDDISGIRLDFPAKGILGGVSLLVFALIFVTLYGQWTAYGYDKILGVQGRYFLPLLFPLILALKPKRFAEGAGETPWGLFLGAWSIDLCVYATLFVQALCRFA</sequence>
<feature type="transmembrane region" description="Helical" evidence="1">
    <location>
        <begin position="114"/>
        <end position="131"/>
    </location>
</feature>